<dbReference type="EMBL" id="JAYMGO010000010">
    <property type="protein sequence ID" value="KAL1266816.1"/>
    <property type="molecule type" value="Genomic_DNA"/>
</dbReference>
<organism evidence="2 3">
    <name type="scientific">Cirrhinus molitorella</name>
    <name type="common">mud carp</name>
    <dbReference type="NCBI Taxonomy" id="172907"/>
    <lineage>
        <taxon>Eukaryota</taxon>
        <taxon>Metazoa</taxon>
        <taxon>Chordata</taxon>
        <taxon>Craniata</taxon>
        <taxon>Vertebrata</taxon>
        <taxon>Euteleostomi</taxon>
        <taxon>Actinopterygii</taxon>
        <taxon>Neopterygii</taxon>
        <taxon>Teleostei</taxon>
        <taxon>Ostariophysi</taxon>
        <taxon>Cypriniformes</taxon>
        <taxon>Cyprinidae</taxon>
        <taxon>Labeoninae</taxon>
        <taxon>Labeonini</taxon>
        <taxon>Cirrhinus</taxon>
    </lineage>
</organism>
<dbReference type="Proteomes" id="UP001558613">
    <property type="component" value="Unassembled WGS sequence"/>
</dbReference>
<protein>
    <submittedName>
        <fullName evidence="2">Uncharacterized protein</fullName>
    </submittedName>
</protein>
<evidence type="ECO:0000313" key="2">
    <source>
        <dbReference type="EMBL" id="KAL1266816.1"/>
    </source>
</evidence>
<evidence type="ECO:0000313" key="3">
    <source>
        <dbReference type="Proteomes" id="UP001558613"/>
    </source>
</evidence>
<name>A0ABR3MQC7_9TELE</name>
<reference evidence="2 3" key="1">
    <citation type="submission" date="2023-09" db="EMBL/GenBank/DDBJ databases">
        <authorList>
            <person name="Wang M."/>
        </authorList>
    </citation>
    <scope>NUCLEOTIDE SEQUENCE [LARGE SCALE GENOMIC DNA]</scope>
    <source>
        <strain evidence="2">GT-2023</strain>
        <tissue evidence="2">Liver</tissue>
    </source>
</reference>
<keyword evidence="3" id="KW-1185">Reference proteome</keyword>
<accession>A0ABR3MQC7</accession>
<feature type="region of interest" description="Disordered" evidence="1">
    <location>
        <begin position="1"/>
        <end position="39"/>
    </location>
</feature>
<proteinExistence type="predicted"/>
<comment type="caution">
    <text evidence="2">The sequence shown here is derived from an EMBL/GenBank/DDBJ whole genome shotgun (WGS) entry which is preliminary data.</text>
</comment>
<evidence type="ECO:0000256" key="1">
    <source>
        <dbReference type="SAM" id="MobiDB-lite"/>
    </source>
</evidence>
<feature type="compositionally biased region" description="Basic and acidic residues" evidence="1">
    <location>
        <begin position="21"/>
        <end position="39"/>
    </location>
</feature>
<sequence>MKLQVNPSPDWHVTGQRKRKDGWDKKRGWEGWTDRKRKEEGCDREMVTRLFPEPAAELIRLGAWRSGELRRGVSGSGKGFCGSPAGLRHALV</sequence>
<gene>
    <name evidence="2" type="ORF">QQF64_002491</name>
</gene>